<evidence type="ECO:0000313" key="1">
    <source>
        <dbReference type="EMBL" id="EQM62989.1"/>
    </source>
</evidence>
<evidence type="ECO:0000313" key="2">
    <source>
        <dbReference type="Proteomes" id="UP000016064"/>
    </source>
</evidence>
<dbReference type="Proteomes" id="UP000016064">
    <property type="component" value="Unassembled WGS sequence"/>
</dbReference>
<gene>
    <name evidence="1" type="ORF">H359_0305</name>
</gene>
<comment type="caution">
    <text evidence="1">The sequence shown here is derived from an EMBL/GenBank/DDBJ whole genome shotgun (WGS) entry which is preliminary data.</text>
</comment>
<evidence type="ECO:0008006" key="3">
    <source>
        <dbReference type="Google" id="ProtNLM"/>
    </source>
</evidence>
<dbReference type="EMBL" id="APJW01000001">
    <property type="protein sequence ID" value="EQM62989.1"/>
    <property type="molecule type" value="Genomic_DNA"/>
</dbReference>
<organism evidence="1 2">
    <name type="scientific">Chlamydia ibidis 10-1398/6</name>
    <dbReference type="NCBI Taxonomy" id="1046581"/>
    <lineage>
        <taxon>Bacteria</taxon>
        <taxon>Pseudomonadati</taxon>
        <taxon>Chlamydiota</taxon>
        <taxon>Chlamydiia</taxon>
        <taxon>Chlamydiales</taxon>
        <taxon>Chlamydiaceae</taxon>
        <taxon>Chlamydia/Chlamydophila group</taxon>
        <taxon>Chlamydia</taxon>
    </lineage>
</organism>
<proteinExistence type="predicted"/>
<protein>
    <recommendedName>
        <fullName evidence="3">Nef attachable domain protein</fullName>
    </recommendedName>
</protein>
<accession>A0ABN0N074</accession>
<sequence length="56" mass="6530">MKLPEHGNPPKTNSHYAQRLEIFYMKEIINANALRFPVTLSILTKIVFYAKILQAR</sequence>
<name>A0ABN0N074_9CHLA</name>
<keyword evidence="2" id="KW-1185">Reference proteome</keyword>
<reference evidence="1 2" key="1">
    <citation type="submission" date="2013-07" db="EMBL/GenBank/DDBJ databases">
        <title>Isolation of a new Chlamydia species from the feral Sacred Ibis (Threskiornis aethiopicus): Chlamydia ibidis.</title>
        <authorList>
            <person name="Vorimore F."/>
            <person name="Hsia R.-C."/>
            <person name="Huot-Creasy H."/>
            <person name="Bastian S."/>
            <person name="Deruyter L."/>
            <person name="Passet A."/>
            <person name="Sachse K."/>
            <person name="Bavoil P."/>
            <person name="Myers G."/>
            <person name="Laroucau K."/>
        </authorList>
    </citation>
    <scope>NUCLEOTIDE SEQUENCE [LARGE SCALE GENOMIC DNA]</scope>
    <source>
        <strain evidence="1 2">10-1398/6</strain>
    </source>
</reference>